<dbReference type="OrthoDB" id="192832at2759"/>
<feature type="region of interest" description="Disordered" evidence="1">
    <location>
        <begin position="254"/>
        <end position="275"/>
    </location>
</feature>
<feature type="domain" description="WSC" evidence="2">
    <location>
        <begin position="134"/>
        <end position="222"/>
    </location>
</feature>
<gene>
    <name evidence="3" type="ORF">SAMD00023353_2701470</name>
</gene>
<name>A0A1S8A8Q9_ROSNE</name>
<evidence type="ECO:0000256" key="1">
    <source>
        <dbReference type="SAM" id="MobiDB-lite"/>
    </source>
</evidence>
<feature type="compositionally biased region" description="Basic and acidic residues" evidence="1">
    <location>
        <begin position="261"/>
        <end position="275"/>
    </location>
</feature>
<dbReference type="AlphaFoldDB" id="A0A1S8A8Q9"/>
<dbReference type="EMBL" id="DF977472">
    <property type="protein sequence ID" value="GAW26305.1"/>
    <property type="molecule type" value="Genomic_DNA"/>
</dbReference>
<dbReference type="Gene3D" id="2.60.120.200">
    <property type="match status" value="1"/>
</dbReference>
<dbReference type="Pfam" id="PF26113">
    <property type="entry name" value="GH16_XgeA"/>
    <property type="match status" value="1"/>
</dbReference>
<protein>
    <submittedName>
        <fullName evidence="3">Putative endo--beta-protein</fullName>
    </submittedName>
</protein>
<feature type="compositionally biased region" description="Low complexity" evidence="1">
    <location>
        <begin position="299"/>
        <end position="316"/>
    </location>
</feature>
<accession>A0A1S8A8Q9</accession>
<dbReference type="InterPro" id="IPR002889">
    <property type="entry name" value="WSC_carb-bd"/>
</dbReference>
<proteinExistence type="predicted"/>
<evidence type="ECO:0000259" key="2">
    <source>
        <dbReference type="PROSITE" id="PS51212"/>
    </source>
</evidence>
<dbReference type="PROSITE" id="PS51212">
    <property type="entry name" value="WSC"/>
    <property type="match status" value="1"/>
</dbReference>
<keyword evidence="4" id="KW-1185">Reference proteome</keyword>
<reference evidence="3" key="1">
    <citation type="submission" date="2016-03" db="EMBL/GenBank/DDBJ databases">
        <title>Draft genome sequence of Rosellinia necatrix.</title>
        <authorList>
            <person name="Kanematsu S."/>
        </authorList>
    </citation>
    <scope>NUCLEOTIDE SEQUENCE [LARGE SCALE GENOMIC DNA]</scope>
    <source>
        <strain evidence="3">W97</strain>
    </source>
</reference>
<dbReference type="OMA" id="TTNNAGC"/>
<evidence type="ECO:0000313" key="3">
    <source>
        <dbReference type="EMBL" id="GAW26305.1"/>
    </source>
</evidence>
<dbReference type="SMART" id="SM00321">
    <property type="entry name" value="WSC"/>
    <property type="match status" value="1"/>
</dbReference>
<dbReference type="Proteomes" id="UP000054516">
    <property type="component" value="Unassembled WGS sequence"/>
</dbReference>
<dbReference type="Pfam" id="PF01822">
    <property type="entry name" value="WSC"/>
    <property type="match status" value="1"/>
</dbReference>
<dbReference type="STRING" id="77044.A0A1S8A8Q9"/>
<feature type="region of interest" description="Disordered" evidence="1">
    <location>
        <begin position="289"/>
        <end position="316"/>
    </location>
</feature>
<sequence length="487" mass="49708">MSLAINTNFCGSYAGNVWGITDQCDKLAPTCEEYVARNPRSFDNTFWQINYIDVYKKPAQANSAVPLHLPSNSSILHPPASRTTTTTSTLAVSNNAVLPTRTRTITVSTVTQVISAAEPTRTSGGLADPAAIDGWTLLGCFGPLAGYKSFTQASSFPTMDNKACVASCAGHKYAGVSGETCYCADALGNATAVANDRCDMPCPGDPHSVCGGEVLLSASEQASSSSSAPGFMGIARTGSLLQNITLPDDVRSSQRLNPLLPRDDNNNNNVDEDHPPTVLRLLTVYGEISRDVPPGAPGKGASAPSGPRGGAANHQTAAATVTTSAVTVTFATVCPTDARRLITLEYVTTVTVTATAGRHCGGCATGMLTPTDVVPMTTYAQACDACGPRGERAVTLTVPRAMAAGPGGAHVMAVAVQTVVPVLASPSNSSSSPAITTPCSGPGPGASTAVPVVGAATAAVGSAAGFLRTLGCALALWLFVFEIGVIL</sequence>
<organism evidence="3">
    <name type="scientific">Rosellinia necatrix</name>
    <name type="common">White root-rot fungus</name>
    <dbReference type="NCBI Taxonomy" id="77044"/>
    <lineage>
        <taxon>Eukaryota</taxon>
        <taxon>Fungi</taxon>
        <taxon>Dikarya</taxon>
        <taxon>Ascomycota</taxon>
        <taxon>Pezizomycotina</taxon>
        <taxon>Sordariomycetes</taxon>
        <taxon>Xylariomycetidae</taxon>
        <taxon>Xylariales</taxon>
        <taxon>Xylariaceae</taxon>
        <taxon>Rosellinia</taxon>
    </lineage>
</organism>
<evidence type="ECO:0000313" key="4">
    <source>
        <dbReference type="Proteomes" id="UP000054516"/>
    </source>
</evidence>